<accession>A0A0M8MJG2</accession>
<dbReference type="GO" id="GO:0016874">
    <property type="term" value="F:ligase activity"/>
    <property type="evidence" value="ECO:0007669"/>
    <property type="project" value="UniProtKB-KW"/>
</dbReference>
<dbReference type="Proteomes" id="UP000037751">
    <property type="component" value="Unassembled WGS sequence"/>
</dbReference>
<dbReference type="GO" id="GO:0000070">
    <property type="term" value="P:mitotic sister chromatid segregation"/>
    <property type="evidence" value="ECO:0007669"/>
    <property type="project" value="TreeGrafter"/>
</dbReference>
<dbReference type="RefSeq" id="XP_017990400.1">
    <property type="nucleotide sequence ID" value="XM_018135903.1"/>
</dbReference>
<keyword evidence="2" id="KW-1185">Reference proteome</keyword>
<dbReference type="GeneID" id="28727778"/>
<sequence length="548" mass="61492">MLQRDARLTPHEAYALFFACIDTPGVRSSFVPLLVHLTEHRHVTAHRIRVLLRTYQQDKDPWLYSMLDAFATYEPALLLPVDQVQRKPHHVKVQVPLALWAQALPYLLLPDMVPGLVGEPKRLRSHVPHRIQLALLVGVGGKEPSLEEEVGARLATSLGRLLAANAMYAQRHDPHIHWDTNTIPPFDAAAFGWLEQLYPYCASLQTVPLPLLPFIAHVIHSMGQDAVRCMTSTLPVAQWEHTWRPTMRALVRLYAWMPPLVWTDFFPRFLQPLCYLAALDDVSDLFSSQVFYAIARMIPHWAAYHAPELQELVLCAWELQASLMLGGDPTLPVYMGILDVHRAMAQAQIPDVTGKTFPFPFFSLAAPPAMAGSVATLDRLCEHVCMLRASVTKEHHVLDARLVDDMATALVDMLWSGRAFAQCLQRGVVIDGMVACDRSAVAVWKQTCDAFRIVPFVLVASLSHGPWLAPLFEQYCHEALLPGYNIRAPITPSALRGARGAGLPMDWQYTDVRRHFLAWLGQQGAPYIERLLQALVPSLQTASVRILQ</sequence>
<protein>
    <submittedName>
        <fullName evidence="1">2-amino-3-ketobutyrate ligase</fullName>
    </submittedName>
</protein>
<evidence type="ECO:0000313" key="2">
    <source>
        <dbReference type="Proteomes" id="UP000037751"/>
    </source>
</evidence>
<dbReference type="GO" id="GO:0000939">
    <property type="term" value="C:inner kinetochore"/>
    <property type="evidence" value="ECO:0007669"/>
    <property type="project" value="TreeGrafter"/>
</dbReference>
<dbReference type="PANTHER" id="PTHR48208">
    <property type="entry name" value="CENTROMERE PROTEIN I"/>
    <property type="match status" value="1"/>
</dbReference>
<dbReference type="GO" id="GO:0034080">
    <property type="term" value="P:CENP-A containing chromatin assembly"/>
    <property type="evidence" value="ECO:0007669"/>
    <property type="project" value="TreeGrafter"/>
</dbReference>
<organism evidence="1 2">
    <name type="scientific">Malassezia pachydermatis</name>
    <dbReference type="NCBI Taxonomy" id="77020"/>
    <lineage>
        <taxon>Eukaryota</taxon>
        <taxon>Fungi</taxon>
        <taxon>Dikarya</taxon>
        <taxon>Basidiomycota</taxon>
        <taxon>Ustilaginomycotina</taxon>
        <taxon>Malasseziomycetes</taxon>
        <taxon>Malasseziales</taxon>
        <taxon>Malasseziaceae</taxon>
        <taxon>Malassezia</taxon>
    </lineage>
</organism>
<dbReference type="OrthoDB" id="378564at2759"/>
<gene>
    <name evidence="1" type="ORF">Malapachy_1399</name>
</gene>
<dbReference type="EMBL" id="LGAV01000009">
    <property type="protein sequence ID" value="KOS12768.1"/>
    <property type="molecule type" value="Genomic_DNA"/>
</dbReference>
<proteinExistence type="predicted"/>
<dbReference type="STRING" id="77020.A0A0M8MJG2"/>
<dbReference type="AlphaFoldDB" id="A0A0M8MJG2"/>
<dbReference type="PANTHER" id="PTHR48208:SF2">
    <property type="entry name" value="CENTROMERE PROTEIN I"/>
    <property type="match status" value="1"/>
</dbReference>
<evidence type="ECO:0000313" key="1">
    <source>
        <dbReference type="EMBL" id="KOS12768.1"/>
    </source>
</evidence>
<comment type="caution">
    <text evidence="1">The sequence shown here is derived from an EMBL/GenBank/DDBJ whole genome shotgun (WGS) entry which is preliminary data.</text>
</comment>
<keyword evidence="1" id="KW-0436">Ligase</keyword>
<name>A0A0M8MJG2_9BASI</name>
<reference evidence="1 2" key="1">
    <citation type="submission" date="2015-07" db="EMBL/GenBank/DDBJ databases">
        <title>Draft Genome Sequence of Malassezia furfur CBS1878 and Malassezia pachydermatis CBS1879.</title>
        <authorList>
            <person name="Triana S."/>
            <person name="Ohm R."/>
            <person name="Gonzalez A."/>
            <person name="DeCock H."/>
            <person name="Restrepo S."/>
            <person name="Celis A."/>
        </authorList>
    </citation>
    <scope>NUCLEOTIDE SEQUENCE [LARGE SCALE GENOMIC DNA]</scope>
    <source>
        <strain evidence="1 2">CBS 1879</strain>
    </source>
</reference>
<dbReference type="VEuPathDB" id="FungiDB:Malapachy_1399"/>